<organism evidence="1 2">
    <name type="scientific">Elysia marginata</name>
    <dbReference type="NCBI Taxonomy" id="1093978"/>
    <lineage>
        <taxon>Eukaryota</taxon>
        <taxon>Metazoa</taxon>
        <taxon>Spiralia</taxon>
        <taxon>Lophotrochozoa</taxon>
        <taxon>Mollusca</taxon>
        <taxon>Gastropoda</taxon>
        <taxon>Heterobranchia</taxon>
        <taxon>Euthyneura</taxon>
        <taxon>Panpulmonata</taxon>
        <taxon>Sacoglossa</taxon>
        <taxon>Placobranchoidea</taxon>
        <taxon>Plakobranchidae</taxon>
        <taxon>Elysia</taxon>
    </lineage>
</organism>
<gene>
    <name evidence="1" type="ORF">ElyMa_003616400</name>
</gene>
<dbReference type="Proteomes" id="UP000762676">
    <property type="component" value="Unassembled WGS sequence"/>
</dbReference>
<proteinExistence type="predicted"/>
<reference evidence="1 2" key="1">
    <citation type="journal article" date="2021" name="Elife">
        <title>Chloroplast acquisition without the gene transfer in kleptoplastic sea slugs, Plakobranchus ocellatus.</title>
        <authorList>
            <person name="Maeda T."/>
            <person name="Takahashi S."/>
            <person name="Yoshida T."/>
            <person name="Shimamura S."/>
            <person name="Takaki Y."/>
            <person name="Nagai Y."/>
            <person name="Toyoda A."/>
            <person name="Suzuki Y."/>
            <person name="Arimoto A."/>
            <person name="Ishii H."/>
            <person name="Satoh N."/>
            <person name="Nishiyama T."/>
            <person name="Hasebe M."/>
            <person name="Maruyama T."/>
            <person name="Minagawa J."/>
            <person name="Obokata J."/>
            <person name="Shigenobu S."/>
        </authorList>
    </citation>
    <scope>NUCLEOTIDE SEQUENCE [LARGE SCALE GENOMIC DNA]</scope>
</reference>
<keyword evidence="2" id="KW-1185">Reference proteome</keyword>
<name>A0AAV4ETJ6_9GAST</name>
<dbReference type="AlphaFoldDB" id="A0AAV4ETJ6"/>
<sequence length="112" mass="12131">MDNNSINLPNKDRLPARSSPKHLVRFRPALPKALLASFGMLSGFDGSMLKSPCTDTFVANKDDMIGNDDGISGKNPPKYALIAQDTAFSYTIKTPVFGAYARSRTVCNPVPP</sequence>
<dbReference type="EMBL" id="BMAT01007416">
    <property type="protein sequence ID" value="GFR63836.1"/>
    <property type="molecule type" value="Genomic_DNA"/>
</dbReference>
<protein>
    <submittedName>
        <fullName evidence="1">Uncharacterized protein</fullName>
    </submittedName>
</protein>
<evidence type="ECO:0000313" key="1">
    <source>
        <dbReference type="EMBL" id="GFR63836.1"/>
    </source>
</evidence>
<accession>A0AAV4ETJ6</accession>
<comment type="caution">
    <text evidence="1">The sequence shown here is derived from an EMBL/GenBank/DDBJ whole genome shotgun (WGS) entry which is preliminary data.</text>
</comment>
<evidence type="ECO:0000313" key="2">
    <source>
        <dbReference type="Proteomes" id="UP000762676"/>
    </source>
</evidence>